<accession>A0A9R0J1C0</accession>
<evidence type="ECO:0000256" key="6">
    <source>
        <dbReference type="ARBA" id="ARBA00023295"/>
    </source>
</evidence>
<evidence type="ECO:0000256" key="1">
    <source>
        <dbReference type="ARBA" id="ARBA00001412"/>
    </source>
</evidence>
<protein>
    <recommendedName>
        <fullName evidence="3 7">Beta-galactosidase</fullName>
        <ecNumber evidence="3 7">3.2.1.23</ecNumber>
    </recommendedName>
</protein>
<dbReference type="InterPro" id="IPR048913">
    <property type="entry name" value="BetaGal_gal-bd"/>
</dbReference>
<proteinExistence type="inferred from homology"/>
<evidence type="ECO:0000256" key="3">
    <source>
        <dbReference type="ARBA" id="ARBA00012756"/>
    </source>
</evidence>
<dbReference type="RefSeq" id="XP_021858723.1">
    <property type="nucleotide sequence ID" value="XM_022003031.2"/>
</dbReference>
<keyword evidence="10" id="KW-1185">Reference proteome</keyword>
<dbReference type="EC" id="3.2.1.23" evidence="3 7"/>
<dbReference type="KEGG" id="soe:110797903"/>
<keyword evidence="5 7" id="KW-0378">Hydrolase</keyword>
<feature type="domain" description="SUEL-type lectin" evidence="9">
    <location>
        <begin position="763"/>
        <end position="849"/>
    </location>
</feature>
<evidence type="ECO:0000259" key="9">
    <source>
        <dbReference type="PROSITE" id="PS50228"/>
    </source>
</evidence>
<dbReference type="InterPro" id="IPR008979">
    <property type="entry name" value="Galactose-bd-like_sf"/>
</dbReference>
<keyword evidence="6 7" id="KW-0326">Glycosidase</keyword>
<evidence type="ECO:0000313" key="10">
    <source>
        <dbReference type="Proteomes" id="UP000813463"/>
    </source>
</evidence>
<dbReference type="InterPro" id="IPR041392">
    <property type="entry name" value="GHD"/>
</dbReference>
<dbReference type="PANTHER" id="PTHR23421">
    <property type="entry name" value="BETA-GALACTOSIDASE RELATED"/>
    <property type="match status" value="1"/>
</dbReference>
<dbReference type="InterPro" id="IPR031330">
    <property type="entry name" value="Gly_Hdrlase_35_cat"/>
</dbReference>
<dbReference type="FunFam" id="3.20.20.80:FF:000006">
    <property type="entry name" value="Beta-galactosidase"/>
    <property type="match status" value="1"/>
</dbReference>
<evidence type="ECO:0000313" key="11">
    <source>
        <dbReference type="RefSeq" id="XP_021858723.1"/>
    </source>
</evidence>
<reference evidence="11" key="2">
    <citation type="submission" date="2025-08" db="UniProtKB">
        <authorList>
            <consortium name="RefSeq"/>
        </authorList>
    </citation>
    <scope>IDENTIFICATION</scope>
    <source>
        <tissue evidence="11">Leaf</tissue>
    </source>
</reference>
<sequence length="849" mass="93131">MITMKKKISISLMVVYLGIVATTSVVVASNVTYDHRAIVIDGKRRVLVSGSIHYPRSTPEMWPDLIQKSKDGGLDIIETYVFWNSHEPLRAQYDFSGRKDLVKFVKLVGEAGLYVHLRIGPYVCAEWNYGGFPLWLHFIPGIKFRTDNEPFKDEMQRFTTYIVDLMKKNDLYASQGGPIILSQIENEYGNIDVAYGSAAKSYIKWAANMAVSLDTGVPWVMCQQADAPAPIINTCNGFYCDQFTPTSNNSPKLWTENWSGWFTSFGGNIPYRPVEDLAFAVARFYQRGGTMQNYYMYHGGTNFDRTSGGPFISTTYDYDAPIDEYGIIRQPKWGHLKDVHKAIKLCEAAMVATDPTYPSLGPNLEATVYKTESGLCSAFLANLGTNADATVKFNGNSYQLPAWSVSILPDCKNVVLNTAKINSMAMLPKFIPHSLKYNLDSSGEIQQTWGWFREPIGISKTQAFVKPGLLEQINITADKSDYLWYSSSIIIKGNEPFLQNGSQTVLHVESLGHGLHAFINGKLAATRFGTAGNSKISVDIPAILNTGKNKVDLLSLTVGLANYGAFFDLAGAGVTGPALLRSSNGGLTLDLSSQPWTYQVGLKGEDLDLASGSSSVWDSSVFPKNQPLTWYKTSFDAPDGNDPVGLEFTGMGKGEAWVNGQSIGRYWPAFSSPSSGCSDNCDYRGPYNEKKCRKNCGKPPQTLYHVPRSWVKPSGNILVVFEEIGGDPTKISLATKKVGSMCSHVSETHPAPVDMWNTDETDKKLEPMLLLECPSPDEVISSIKFASFGTPQGSCGSYTHGKCRTFRALPLVRKACVGARSCKIGVSIDTFGDPCTGVKKSLAVEAICG</sequence>
<dbReference type="SUPFAM" id="SSF51445">
    <property type="entry name" value="(Trans)glycosidases"/>
    <property type="match status" value="1"/>
</dbReference>
<dbReference type="GO" id="GO:0004565">
    <property type="term" value="F:beta-galactosidase activity"/>
    <property type="evidence" value="ECO:0000318"/>
    <property type="project" value="GO_Central"/>
</dbReference>
<dbReference type="GO" id="GO:0009505">
    <property type="term" value="C:plant-type cell wall"/>
    <property type="evidence" value="ECO:0000318"/>
    <property type="project" value="GO_Central"/>
</dbReference>
<keyword evidence="4" id="KW-0732">Signal</keyword>
<dbReference type="Pfam" id="PF17834">
    <property type="entry name" value="GHD"/>
    <property type="match status" value="1"/>
</dbReference>
<comment type="similarity">
    <text evidence="2 8">Belongs to the glycosyl hydrolase 35 family.</text>
</comment>
<dbReference type="AlphaFoldDB" id="A0A9R0J1C0"/>
<dbReference type="FunFam" id="2.60.120.260:FF:000076">
    <property type="entry name" value="Beta-galactosidase"/>
    <property type="match status" value="1"/>
</dbReference>
<name>A0A9R0J1C0_SPIOL</name>
<dbReference type="FunFam" id="2.60.120.260:FF:000142">
    <property type="entry name" value="Beta-galactosidase"/>
    <property type="match status" value="1"/>
</dbReference>
<evidence type="ECO:0000256" key="8">
    <source>
        <dbReference type="RuleBase" id="RU003679"/>
    </source>
</evidence>
<dbReference type="GO" id="GO:0005773">
    <property type="term" value="C:vacuole"/>
    <property type="evidence" value="ECO:0000318"/>
    <property type="project" value="GO_Central"/>
</dbReference>
<dbReference type="PRINTS" id="PR00742">
    <property type="entry name" value="GLHYDRLASE35"/>
</dbReference>
<dbReference type="Pfam" id="PF21467">
    <property type="entry name" value="BetaGal_gal-bd"/>
    <property type="match status" value="1"/>
</dbReference>
<dbReference type="CDD" id="cd22842">
    <property type="entry name" value="Gal_Rha_Lectin_BGal"/>
    <property type="match status" value="1"/>
</dbReference>
<dbReference type="Gene3D" id="2.60.120.260">
    <property type="entry name" value="Galactose-binding domain-like"/>
    <property type="match status" value="1"/>
</dbReference>
<dbReference type="GeneID" id="110797903"/>
<dbReference type="Pfam" id="PF02140">
    <property type="entry name" value="SUEL_Lectin"/>
    <property type="match status" value="1"/>
</dbReference>
<dbReference type="SUPFAM" id="SSF49785">
    <property type="entry name" value="Galactose-binding domain-like"/>
    <property type="match status" value="2"/>
</dbReference>
<evidence type="ECO:0000256" key="2">
    <source>
        <dbReference type="ARBA" id="ARBA00009809"/>
    </source>
</evidence>
<dbReference type="GO" id="GO:0019388">
    <property type="term" value="P:galactose catabolic process"/>
    <property type="evidence" value="ECO:0000318"/>
    <property type="project" value="GO_Central"/>
</dbReference>
<dbReference type="Gene3D" id="3.20.20.80">
    <property type="entry name" value="Glycosidases"/>
    <property type="match status" value="1"/>
</dbReference>
<dbReference type="GO" id="GO:0009827">
    <property type="term" value="P:plant-type cell wall modification"/>
    <property type="evidence" value="ECO:0000318"/>
    <property type="project" value="GO_Central"/>
</dbReference>
<evidence type="ECO:0000256" key="4">
    <source>
        <dbReference type="ARBA" id="ARBA00022729"/>
    </source>
</evidence>
<dbReference type="OrthoDB" id="1657402at2759"/>
<dbReference type="Pfam" id="PF01301">
    <property type="entry name" value="Glyco_hydro_35"/>
    <property type="match status" value="1"/>
</dbReference>
<dbReference type="Proteomes" id="UP000813463">
    <property type="component" value="Chromosome 2"/>
</dbReference>
<dbReference type="InterPro" id="IPR019801">
    <property type="entry name" value="Glyco_hydro_35_CS"/>
</dbReference>
<dbReference type="InterPro" id="IPR001944">
    <property type="entry name" value="Glycoside_Hdrlase_35"/>
</dbReference>
<dbReference type="PROSITE" id="PS01182">
    <property type="entry name" value="GLYCOSYL_HYDROL_F35"/>
    <property type="match status" value="1"/>
</dbReference>
<reference evidence="10" key="1">
    <citation type="journal article" date="2021" name="Nat. Commun.">
        <title>Genomic analyses provide insights into spinach domestication and the genetic basis of agronomic traits.</title>
        <authorList>
            <person name="Cai X."/>
            <person name="Sun X."/>
            <person name="Xu C."/>
            <person name="Sun H."/>
            <person name="Wang X."/>
            <person name="Ge C."/>
            <person name="Zhang Z."/>
            <person name="Wang Q."/>
            <person name="Fei Z."/>
            <person name="Jiao C."/>
            <person name="Wang Q."/>
        </authorList>
    </citation>
    <scope>NUCLEOTIDE SEQUENCE [LARGE SCALE GENOMIC DNA]</scope>
    <source>
        <strain evidence="10">cv. Varoflay</strain>
    </source>
</reference>
<gene>
    <name evidence="11" type="primary">LOC110797903</name>
</gene>
<organism evidence="10 11">
    <name type="scientific">Spinacia oleracea</name>
    <name type="common">Spinach</name>
    <dbReference type="NCBI Taxonomy" id="3562"/>
    <lineage>
        <taxon>Eukaryota</taxon>
        <taxon>Viridiplantae</taxon>
        <taxon>Streptophyta</taxon>
        <taxon>Embryophyta</taxon>
        <taxon>Tracheophyta</taxon>
        <taxon>Spermatophyta</taxon>
        <taxon>Magnoliopsida</taxon>
        <taxon>eudicotyledons</taxon>
        <taxon>Gunneridae</taxon>
        <taxon>Pentapetalae</taxon>
        <taxon>Caryophyllales</taxon>
        <taxon>Chenopodiaceae</taxon>
        <taxon>Chenopodioideae</taxon>
        <taxon>Anserineae</taxon>
        <taxon>Spinacia</taxon>
    </lineage>
</organism>
<dbReference type="Gene3D" id="2.60.120.740">
    <property type="match status" value="1"/>
</dbReference>
<dbReference type="GO" id="GO:0030246">
    <property type="term" value="F:carbohydrate binding"/>
    <property type="evidence" value="ECO:0007669"/>
    <property type="project" value="InterPro"/>
</dbReference>
<evidence type="ECO:0000256" key="7">
    <source>
        <dbReference type="RuleBase" id="RU000675"/>
    </source>
</evidence>
<dbReference type="InterPro" id="IPR017853">
    <property type="entry name" value="GH"/>
</dbReference>
<dbReference type="InterPro" id="IPR043159">
    <property type="entry name" value="Lectin_gal-bd_sf"/>
</dbReference>
<dbReference type="PROSITE" id="PS50228">
    <property type="entry name" value="SUEL_LECTIN"/>
    <property type="match status" value="1"/>
</dbReference>
<evidence type="ECO:0000256" key="5">
    <source>
        <dbReference type="ARBA" id="ARBA00022801"/>
    </source>
</evidence>
<comment type="catalytic activity">
    <reaction evidence="1 7">
        <text>Hydrolysis of terminal non-reducing beta-D-galactose residues in beta-D-galactosides.</text>
        <dbReference type="EC" id="3.2.1.23"/>
    </reaction>
</comment>
<dbReference type="InterPro" id="IPR000922">
    <property type="entry name" value="Lectin_gal-bd_dom"/>
</dbReference>